<dbReference type="GO" id="GO:0051536">
    <property type="term" value="F:iron-sulfur cluster binding"/>
    <property type="evidence" value="ECO:0007669"/>
    <property type="project" value="UniProtKB-KW"/>
</dbReference>
<keyword evidence="8" id="KW-1185">Reference proteome</keyword>
<protein>
    <submittedName>
        <fullName evidence="7">4Fe-4S ferredoxin, iron-sulfur binding protein</fullName>
    </submittedName>
</protein>
<evidence type="ECO:0000256" key="4">
    <source>
        <dbReference type="SAM" id="MobiDB-lite"/>
    </source>
</evidence>
<keyword evidence="2" id="KW-0408">Iron</keyword>
<evidence type="ECO:0000256" key="1">
    <source>
        <dbReference type="ARBA" id="ARBA00022723"/>
    </source>
</evidence>
<feature type="transmembrane region" description="Helical" evidence="5">
    <location>
        <begin position="30"/>
        <end position="49"/>
    </location>
</feature>
<dbReference type="PROSITE" id="PS00198">
    <property type="entry name" value="4FE4S_FER_1"/>
    <property type="match status" value="1"/>
</dbReference>
<evidence type="ECO:0000313" key="7">
    <source>
        <dbReference type="EMBL" id="ACL63712.1"/>
    </source>
</evidence>
<evidence type="ECO:0000259" key="6">
    <source>
        <dbReference type="PROSITE" id="PS51379"/>
    </source>
</evidence>
<gene>
    <name evidence="7" type="ordered locus">A2cp1_0353</name>
</gene>
<keyword evidence="1" id="KW-0479">Metal-binding</keyword>
<feature type="transmembrane region" description="Helical" evidence="5">
    <location>
        <begin position="61"/>
        <end position="80"/>
    </location>
</feature>
<dbReference type="GO" id="GO:0046872">
    <property type="term" value="F:metal ion binding"/>
    <property type="evidence" value="ECO:0007669"/>
    <property type="project" value="UniProtKB-KW"/>
</dbReference>
<dbReference type="InterPro" id="IPR017896">
    <property type="entry name" value="4Fe4S_Fe-S-bd"/>
</dbReference>
<dbReference type="SUPFAM" id="SSF54862">
    <property type="entry name" value="4Fe-4S ferredoxins"/>
    <property type="match status" value="1"/>
</dbReference>
<keyword evidence="5" id="KW-0812">Transmembrane</keyword>
<accession>B8JA09</accession>
<feature type="domain" description="4Fe-4S ferredoxin-type" evidence="6">
    <location>
        <begin position="376"/>
        <end position="406"/>
    </location>
</feature>
<keyword evidence="5" id="KW-1133">Transmembrane helix</keyword>
<proteinExistence type="predicted"/>
<dbReference type="EMBL" id="CP001359">
    <property type="protein sequence ID" value="ACL63712.1"/>
    <property type="molecule type" value="Genomic_DNA"/>
</dbReference>
<dbReference type="HOGENOM" id="CLU_427394_0_0_7"/>
<keyword evidence="5" id="KW-0472">Membrane</keyword>
<feature type="transmembrane region" description="Helical" evidence="5">
    <location>
        <begin position="7"/>
        <end position="24"/>
    </location>
</feature>
<sequence length="640" mass="71271">MTKTDRYVLWGIGAVWALDLATFILTDFHIYAFLALFVIAALGFAWWGLRFQVTEPMRRNAALGVTGFWTVAMALLFAPWPIPDKPEYIVGEVHRFSEMEHGFSRVLTGVTGPNIAAGGLVYGDPADQQSMMTEWGWPPNFISGYPLARALFGGTILMERLRGATTIGGEPANPLRYSWSNFQGEKRDKKLGWNKGDLLLGEVAKAMGSAKATYTPHENTLMVKSIASWLGSPRIAIAAVDPRWFYSHDLSTYGTPLPLKDAKDLKYVIQIFTDQDWTRIHNDAGTSWWSVSNSGQAYSTSAWIGIRMAQMLRDMGYVARVGFGGMNYENIETPASVYSGIGEYGRLSDAVVPTAGGLRFKSATIFTDFPLEAGDPKQGWGITRMCANCDRCARACPVNSVPMGEPTVENGVKIWQVDKDKCTRFRTGNLNGNMCGACLAVCPYNKPDTAFHRVGNYIIRHSPIATYLFGNIHGVGLEDWLDFEYSSEASPYNVSRPARWIQEDPGWKATFPYQVGQYIYTERDRSKNEEWASGVDPKMGKVGLSYKGTTWGKIPDRLLDASGRNRNVHWDYEAGELPPNLPLPGKLLTPEEATALLKEGKAFSGASYSPDDEVFPPRDPKYEKQTLTYEQAARMWAEEK</sequence>
<dbReference type="PROSITE" id="PS51379">
    <property type="entry name" value="4FE4S_FER_2"/>
    <property type="match status" value="1"/>
</dbReference>
<feature type="region of interest" description="Disordered" evidence="4">
    <location>
        <begin position="599"/>
        <end position="622"/>
    </location>
</feature>
<evidence type="ECO:0000256" key="3">
    <source>
        <dbReference type="ARBA" id="ARBA00023014"/>
    </source>
</evidence>
<evidence type="ECO:0000256" key="5">
    <source>
        <dbReference type="SAM" id="Phobius"/>
    </source>
</evidence>
<dbReference type="Pfam" id="PF12838">
    <property type="entry name" value="Fer4_7"/>
    <property type="match status" value="1"/>
</dbReference>
<evidence type="ECO:0000256" key="2">
    <source>
        <dbReference type="ARBA" id="ARBA00023004"/>
    </source>
</evidence>
<dbReference type="Proteomes" id="UP000007089">
    <property type="component" value="Chromosome"/>
</dbReference>
<organism evidence="7 8">
    <name type="scientific">Anaeromyxobacter dehalogenans (strain ATCC BAA-258 / DSM 21875 / 2CP-1)</name>
    <dbReference type="NCBI Taxonomy" id="455488"/>
    <lineage>
        <taxon>Bacteria</taxon>
        <taxon>Pseudomonadati</taxon>
        <taxon>Myxococcota</taxon>
        <taxon>Myxococcia</taxon>
        <taxon>Myxococcales</taxon>
        <taxon>Cystobacterineae</taxon>
        <taxon>Anaeromyxobacteraceae</taxon>
        <taxon>Anaeromyxobacter</taxon>
    </lineage>
</organism>
<keyword evidence="3" id="KW-0411">Iron-sulfur</keyword>
<reference evidence="7" key="1">
    <citation type="submission" date="2009-01" db="EMBL/GenBank/DDBJ databases">
        <title>Complete sequence of Anaeromyxobacter dehalogenans 2CP-1.</title>
        <authorList>
            <consortium name="US DOE Joint Genome Institute"/>
            <person name="Lucas S."/>
            <person name="Copeland A."/>
            <person name="Lapidus A."/>
            <person name="Glavina del Rio T."/>
            <person name="Dalin E."/>
            <person name="Tice H."/>
            <person name="Bruce D."/>
            <person name="Goodwin L."/>
            <person name="Pitluck S."/>
            <person name="Saunders E."/>
            <person name="Brettin T."/>
            <person name="Detter J.C."/>
            <person name="Han C."/>
            <person name="Larimer F."/>
            <person name="Land M."/>
            <person name="Hauser L."/>
            <person name="Kyrpides N."/>
            <person name="Ovchinnikova G."/>
            <person name="Beliaev A.S."/>
            <person name="Richardson P."/>
        </authorList>
    </citation>
    <scope>NUCLEOTIDE SEQUENCE</scope>
    <source>
        <strain evidence="7">2CP-1</strain>
    </source>
</reference>
<dbReference type="Gene3D" id="3.30.70.20">
    <property type="match status" value="1"/>
</dbReference>
<dbReference type="RefSeq" id="WP_012631767.1">
    <property type="nucleotide sequence ID" value="NC_011891.1"/>
</dbReference>
<name>B8JA09_ANAD2</name>
<dbReference type="AlphaFoldDB" id="B8JA09"/>
<dbReference type="InterPro" id="IPR017900">
    <property type="entry name" value="4Fe4S_Fe_S_CS"/>
</dbReference>
<dbReference type="KEGG" id="acp:A2cp1_0353"/>
<evidence type="ECO:0000313" key="8">
    <source>
        <dbReference type="Proteomes" id="UP000007089"/>
    </source>
</evidence>